<reference evidence="4 5" key="1">
    <citation type="submission" date="2018-04" db="EMBL/GenBank/DDBJ databases">
        <title>Pedobacter chongqingensis sp. nov., isolated from a rottenly hemp rope.</title>
        <authorList>
            <person name="Cai Y."/>
        </authorList>
    </citation>
    <scope>NUCLEOTIDE SEQUENCE [LARGE SCALE GENOMIC DNA]</scope>
    <source>
        <strain evidence="4 5">FJ4-8</strain>
    </source>
</reference>
<dbReference type="Proteomes" id="UP000245647">
    <property type="component" value="Unassembled WGS sequence"/>
</dbReference>
<evidence type="ECO:0000313" key="4">
    <source>
        <dbReference type="EMBL" id="PWG81526.1"/>
    </source>
</evidence>
<dbReference type="OrthoDB" id="1006965at2"/>
<dbReference type="SUPFAM" id="SSF55545">
    <property type="entry name" value="beta-N-acetylhexosaminidase-like domain"/>
    <property type="match status" value="1"/>
</dbReference>
<protein>
    <recommendedName>
        <fullName evidence="3">Beta-hexosaminidase bacterial type N-terminal domain-containing protein</fullName>
    </recommendedName>
</protein>
<comment type="caution">
    <text evidence="4">The sequence shown here is derived from an EMBL/GenBank/DDBJ whole genome shotgun (WGS) entry which is preliminary data.</text>
</comment>
<dbReference type="RefSeq" id="WP_109415010.1">
    <property type="nucleotide sequence ID" value="NZ_QEAS01000004.1"/>
</dbReference>
<keyword evidence="5" id="KW-1185">Reference proteome</keyword>
<feature type="domain" description="Beta-hexosaminidase bacterial type N-terminal" evidence="3">
    <location>
        <begin position="30"/>
        <end position="141"/>
    </location>
</feature>
<dbReference type="AlphaFoldDB" id="A0A2U2PJE2"/>
<dbReference type="InterPro" id="IPR015882">
    <property type="entry name" value="HEX_bac_N"/>
</dbReference>
<keyword evidence="1" id="KW-0378">Hydrolase</keyword>
<proteinExistence type="predicted"/>
<evidence type="ECO:0000313" key="5">
    <source>
        <dbReference type="Proteomes" id="UP000245647"/>
    </source>
</evidence>
<keyword evidence="2" id="KW-0326">Glycosidase</keyword>
<name>A0A2U2PJE2_9SPHI</name>
<dbReference type="GO" id="GO:0016798">
    <property type="term" value="F:hydrolase activity, acting on glycosyl bonds"/>
    <property type="evidence" value="ECO:0007669"/>
    <property type="project" value="UniProtKB-KW"/>
</dbReference>
<evidence type="ECO:0000256" key="1">
    <source>
        <dbReference type="ARBA" id="ARBA00022801"/>
    </source>
</evidence>
<dbReference type="Pfam" id="PF02838">
    <property type="entry name" value="Glyco_hydro_20b"/>
    <property type="match status" value="1"/>
</dbReference>
<accession>A0A2U2PJE2</accession>
<dbReference type="Gene3D" id="3.30.379.10">
    <property type="entry name" value="Chitobiase/beta-hexosaminidase domain 2-like"/>
    <property type="match status" value="1"/>
</dbReference>
<dbReference type="InterPro" id="IPR029018">
    <property type="entry name" value="Hex-like_dom2"/>
</dbReference>
<evidence type="ECO:0000259" key="3">
    <source>
        <dbReference type="Pfam" id="PF02838"/>
    </source>
</evidence>
<dbReference type="EMBL" id="QEAS01000004">
    <property type="protein sequence ID" value="PWG81526.1"/>
    <property type="molecule type" value="Genomic_DNA"/>
</dbReference>
<gene>
    <name evidence="4" type="ORF">DDR33_06760</name>
</gene>
<dbReference type="GO" id="GO:0005975">
    <property type="term" value="P:carbohydrate metabolic process"/>
    <property type="evidence" value="ECO:0007669"/>
    <property type="project" value="UniProtKB-ARBA"/>
</dbReference>
<evidence type="ECO:0000256" key="2">
    <source>
        <dbReference type="ARBA" id="ARBA00023295"/>
    </source>
</evidence>
<sequence>MRNLNKIFCLFTCLRLMGGGLDAKASPGKIMIIPKPAEVVELKGSFLLSERVPLVLSSNDTLLRKTAYVFLEQLDSLTGLRLSIPTRPGNRSLMLLLNRTFDSAIGKEGYKLTVRPEGIVINANEAAGIFYGLQTLLQIIPIEMCAQKGGR</sequence>
<organism evidence="4 5">
    <name type="scientific">Pararcticibacter amylolyticus</name>
    <dbReference type="NCBI Taxonomy" id="2173175"/>
    <lineage>
        <taxon>Bacteria</taxon>
        <taxon>Pseudomonadati</taxon>
        <taxon>Bacteroidota</taxon>
        <taxon>Sphingobacteriia</taxon>
        <taxon>Sphingobacteriales</taxon>
        <taxon>Sphingobacteriaceae</taxon>
        <taxon>Pararcticibacter</taxon>
    </lineage>
</organism>